<accession>A0A8E2E2N6</accession>
<keyword evidence="2" id="KW-1185">Reference proteome</keyword>
<dbReference type="Proteomes" id="UP000250266">
    <property type="component" value="Unassembled WGS sequence"/>
</dbReference>
<evidence type="ECO:0000313" key="2">
    <source>
        <dbReference type="Proteomes" id="UP000250266"/>
    </source>
</evidence>
<name>A0A8E2E2N6_9PEZI</name>
<reference evidence="1 2" key="1">
    <citation type="journal article" date="2016" name="Nat. Commun.">
        <title>Ectomycorrhizal ecology is imprinted in the genome of the dominant symbiotic fungus Cenococcum geophilum.</title>
        <authorList>
            <consortium name="DOE Joint Genome Institute"/>
            <person name="Peter M."/>
            <person name="Kohler A."/>
            <person name="Ohm R.A."/>
            <person name="Kuo A."/>
            <person name="Krutzmann J."/>
            <person name="Morin E."/>
            <person name="Arend M."/>
            <person name="Barry K.W."/>
            <person name="Binder M."/>
            <person name="Choi C."/>
            <person name="Clum A."/>
            <person name="Copeland A."/>
            <person name="Grisel N."/>
            <person name="Haridas S."/>
            <person name="Kipfer T."/>
            <person name="LaButti K."/>
            <person name="Lindquist E."/>
            <person name="Lipzen A."/>
            <person name="Maire R."/>
            <person name="Meier B."/>
            <person name="Mihaltcheva S."/>
            <person name="Molinier V."/>
            <person name="Murat C."/>
            <person name="Poggeler S."/>
            <person name="Quandt C.A."/>
            <person name="Sperisen C."/>
            <person name="Tritt A."/>
            <person name="Tisserant E."/>
            <person name="Crous P.W."/>
            <person name="Henrissat B."/>
            <person name="Nehls U."/>
            <person name="Egli S."/>
            <person name="Spatafora J.W."/>
            <person name="Grigoriev I.V."/>
            <person name="Martin F.M."/>
        </authorList>
    </citation>
    <scope>NUCLEOTIDE SEQUENCE [LARGE SCALE GENOMIC DNA]</scope>
    <source>
        <strain evidence="1 2">CBS 459.81</strain>
    </source>
</reference>
<proteinExistence type="predicted"/>
<dbReference type="OrthoDB" id="408152at2759"/>
<sequence length="103" mass="11386">HLQWAKIPPNSLPGTTLRVIGAGLPRSALRCCLPQCRFGIPPRRPRLPQLDAKLPGPIRIAFDRGLVLELMKERLGGYIATADTPGTQFVPDLLALYSECERE</sequence>
<protein>
    <submittedName>
        <fullName evidence="1">Uncharacterized protein</fullName>
    </submittedName>
</protein>
<organism evidence="1 2">
    <name type="scientific">Lepidopterella palustris CBS 459.81</name>
    <dbReference type="NCBI Taxonomy" id="1314670"/>
    <lineage>
        <taxon>Eukaryota</taxon>
        <taxon>Fungi</taxon>
        <taxon>Dikarya</taxon>
        <taxon>Ascomycota</taxon>
        <taxon>Pezizomycotina</taxon>
        <taxon>Dothideomycetes</taxon>
        <taxon>Pleosporomycetidae</taxon>
        <taxon>Mytilinidiales</taxon>
        <taxon>Argynnaceae</taxon>
        <taxon>Lepidopterella</taxon>
    </lineage>
</organism>
<feature type="non-terminal residue" evidence="1">
    <location>
        <position position="1"/>
    </location>
</feature>
<evidence type="ECO:0000313" key="1">
    <source>
        <dbReference type="EMBL" id="OCK76236.1"/>
    </source>
</evidence>
<dbReference type="AlphaFoldDB" id="A0A8E2E2N6"/>
<gene>
    <name evidence="1" type="ORF">K432DRAFT_463682</name>
</gene>
<dbReference type="EMBL" id="KV745229">
    <property type="protein sequence ID" value="OCK76236.1"/>
    <property type="molecule type" value="Genomic_DNA"/>
</dbReference>